<evidence type="ECO:0000313" key="2">
    <source>
        <dbReference type="Proteomes" id="UP001201812"/>
    </source>
</evidence>
<gene>
    <name evidence="1" type="ORF">DdX_00041</name>
</gene>
<reference evidence="1" key="1">
    <citation type="submission" date="2022-01" db="EMBL/GenBank/DDBJ databases">
        <title>Genome Sequence Resource for Two Populations of Ditylenchus destructor, the Migratory Endoparasitic Phytonematode.</title>
        <authorList>
            <person name="Zhang H."/>
            <person name="Lin R."/>
            <person name="Xie B."/>
        </authorList>
    </citation>
    <scope>NUCLEOTIDE SEQUENCE</scope>
    <source>
        <strain evidence="1">BazhouSP</strain>
    </source>
</reference>
<comment type="caution">
    <text evidence="1">The sequence shown here is derived from an EMBL/GenBank/DDBJ whole genome shotgun (WGS) entry which is preliminary data.</text>
</comment>
<dbReference type="Proteomes" id="UP001201812">
    <property type="component" value="Unassembled WGS sequence"/>
</dbReference>
<dbReference type="AlphaFoldDB" id="A0AAD4NJB3"/>
<keyword evidence="2" id="KW-1185">Reference proteome</keyword>
<dbReference type="EMBL" id="JAKKPZ010000001">
    <property type="protein sequence ID" value="KAI1727900.1"/>
    <property type="molecule type" value="Genomic_DNA"/>
</dbReference>
<sequence>MSENNDYKPRGTFARFLCTIAPHAFKETLNRAKEDENRYHETPFYEDAKTFEKQVLDLNNSSGEPKVQENEQHVE</sequence>
<name>A0AAD4NJB3_9BILA</name>
<organism evidence="1 2">
    <name type="scientific">Ditylenchus destructor</name>
    <dbReference type="NCBI Taxonomy" id="166010"/>
    <lineage>
        <taxon>Eukaryota</taxon>
        <taxon>Metazoa</taxon>
        <taxon>Ecdysozoa</taxon>
        <taxon>Nematoda</taxon>
        <taxon>Chromadorea</taxon>
        <taxon>Rhabditida</taxon>
        <taxon>Tylenchina</taxon>
        <taxon>Tylenchomorpha</taxon>
        <taxon>Sphaerularioidea</taxon>
        <taxon>Anguinidae</taxon>
        <taxon>Anguininae</taxon>
        <taxon>Ditylenchus</taxon>
    </lineage>
</organism>
<evidence type="ECO:0000313" key="1">
    <source>
        <dbReference type="EMBL" id="KAI1727900.1"/>
    </source>
</evidence>
<proteinExistence type="predicted"/>
<protein>
    <submittedName>
        <fullName evidence="1">Uncharacterized protein</fullName>
    </submittedName>
</protein>
<accession>A0AAD4NJB3</accession>